<evidence type="ECO:0000313" key="11">
    <source>
        <dbReference type="Proteomes" id="UP001479436"/>
    </source>
</evidence>
<dbReference type="PANTHER" id="PTHR12289:SF41">
    <property type="entry name" value="FAILED AXON CONNECTIONS-RELATED"/>
    <property type="match status" value="1"/>
</dbReference>
<dbReference type="Gene3D" id="1.20.1050.10">
    <property type="match status" value="1"/>
</dbReference>
<dbReference type="InterPro" id="IPR033468">
    <property type="entry name" value="Metaxin_GST"/>
</dbReference>
<dbReference type="Pfam" id="PF17171">
    <property type="entry name" value="GST_C_6"/>
    <property type="match status" value="1"/>
</dbReference>
<evidence type="ECO:0000256" key="5">
    <source>
        <dbReference type="ARBA" id="ARBA00022927"/>
    </source>
</evidence>
<keyword evidence="11" id="KW-1185">Reference proteome</keyword>
<organism evidence="10 11">
    <name type="scientific">Basidiobolus ranarum</name>
    <dbReference type="NCBI Taxonomy" id="34480"/>
    <lineage>
        <taxon>Eukaryota</taxon>
        <taxon>Fungi</taxon>
        <taxon>Fungi incertae sedis</taxon>
        <taxon>Zoopagomycota</taxon>
        <taxon>Entomophthoromycotina</taxon>
        <taxon>Basidiobolomycetes</taxon>
        <taxon>Basidiobolales</taxon>
        <taxon>Basidiobolaceae</taxon>
        <taxon>Basidiobolus</taxon>
    </lineage>
</organism>
<evidence type="ECO:0000256" key="6">
    <source>
        <dbReference type="ARBA" id="ARBA00023128"/>
    </source>
</evidence>
<evidence type="ECO:0000259" key="8">
    <source>
        <dbReference type="Pfam" id="PF10568"/>
    </source>
</evidence>
<keyword evidence="6" id="KW-0496">Mitochondrion</keyword>
<gene>
    <name evidence="10" type="primary">MTX2</name>
    <name evidence="10" type="ORF">K7432_005283</name>
</gene>
<dbReference type="InterPro" id="IPR019564">
    <property type="entry name" value="Sam37/metaxin_N"/>
</dbReference>
<feature type="domain" description="Metaxin glutathione S-transferase" evidence="9">
    <location>
        <begin position="203"/>
        <end position="264"/>
    </location>
</feature>
<evidence type="ECO:0000256" key="1">
    <source>
        <dbReference type="ARBA" id="ARBA00004294"/>
    </source>
</evidence>
<evidence type="ECO:0000259" key="9">
    <source>
        <dbReference type="Pfam" id="PF17171"/>
    </source>
</evidence>
<evidence type="ECO:0000256" key="2">
    <source>
        <dbReference type="ARBA" id="ARBA00009170"/>
    </source>
</evidence>
<comment type="subcellular location">
    <subcellularLocation>
        <location evidence="1">Mitochondrion outer membrane</location>
    </subcellularLocation>
</comment>
<dbReference type="Proteomes" id="UP001479436">
    <property type="component" value="Unassembled WGS sequence"/>
</dbReference>
<dbReference type="SUPFAM" id="SSF47616">
    <property type="entry name" value="GST C-terminal domain-like"/>
    <property type="match status" value="1"/>
</dbReference>
<keyword evidence="7" id="KW-0472">Membrane</keyword>
<dbReference type="InterPro" id="IPR050931">
    <property type="entry name" value="Mito_Protein_Transport_Metaxin"/>
</dbReference>
<dbReference type="EMBL" id="JASJQH010007079">
    <property type="protein sequence ID" value="KAK9718738.1"/>
    <property type="molecule type" value="Genomic_DNA"/>
</dbReference>
<keyword evidence="3" id="KW-0813">Transport</keyword>
<proteinExistence type="inferred from homology"/>
<evidence type="ECO:0000256" key="3">
    <source>
        <dbReference type="ARBA" id="ARBA00022448"/>
    </source>
</evidence>
<keyword evidence="5" id="KW-0653">Protein transport</keyword>
<comment type="caution">
    <text evidence="10">The sequence shown here is derived from an EMBL/GenBank/DDBJ whole genome shotgun (WGS) entry which is preliminary data.</text>
</comment>
<name>A0ABR2W3E2_9FUNG</name>
<sequence>MNSTAFSRKAAELSKQLRLDQFPVYVHPSVFTPAELSKPTLVTYGPGWKNQPTSFDPECLKWQTYLNILAYDYDIVYSNEPSQSPDEQLPYLVTVEKKCLTGEKILKYAKGQDPEKYAPEGDELISGDDKAFVSLVETNIKVATLFYFWCEASNYSEQTFEKYTKSYIWPLDKLIGYKMRSTVIDFLLTKKPILLKEEIYNEASQALQALSNRLGDAEYFSGEKAGYLDAVVFAYLHTILAAPLPNSELRQIVQQHENLVKFAKSLWEQYYSSN</sequence>
<dbReference type="InterPro" id="IPR036282">
    <property type="entry name" value="Glutathione-S-Trfase_C_sf"/>
</dbReference>
<evidence type="ECO:0000313" key="10">
    <source>
        <dbReference type="EMBL" id="KAK9718738.1"/>
    </source>
</evidence>
<reference evidence="10 11" key="1">
    <citation type="submission" date="2023-04" db="EMBL/GenBank/DDBJ databases">
        <title>Genome of Basidiobolus ranarum AG-B5.</title>
        <authorList>
            <person name="Stajich J.E."/>
            <person name="Carter-House D."/>
            <person name="Gryganskyi A."/>
        </authorList>
    </citation>
    <scope>NUCLEOTIDE SEQUENCE [LARGE SCALE GENOMIC DNA]</scope>
    <source>
        <strain evidence="10 11">AG-B5</strain>
    </source>
</reference>
<feature type="domain" description="Mitochondrial outer membrane transport complex Sam37/metaxin N-terminal" evidence="8">
    <location>
        <begin position="59"/>
        <end position="180"/>
    </location>
</feature>
<dbReference type="Pfam" id="PF10568">
    <property type="entry name" value="Tom37"/>
    <property type="match status" value="1"/>
</dbReference>
<protein>
    <submittedName>
        <fullName evidence="10">Metaxin-2</fullName>
    </submittedName>
</protein>
<evidence type="ECO:0000256" key="7">
    <source>
        <dbReference type="ARBA" id="ARBA00023136"/>
    </source>
</evidence>
<accession>A0ABR2W3E2</accession>
<comment type="similarity">
    <text evidence="2">Belongs to the metaxin family.</text>
</comment>
<keyword evidence="4" id="KW-1000">Mitochondrion outer membrane</keyword>
<evidence type="ECO:0000256" key="4">
    <source>
        <dbReference type="ARBA" id="ARBA00022787"/>
    </source>
</evidence>
<dbReference type="PANTHER" id="PTHR12289">
    <property type="entry name" value="METAXIN RELATED"/>
    <property type="match status" value="1"/>
</dbReference>